<dbReference type="PRINTS" id="PR01840">
    <property type="entry name" value="TATCFAMILY"/>
</dbReference>
<dbReference type="RefSeq" id="WP_253763922.1">
    <property type="nucleotide sequence ID" value="NZ_JAMZDZ010000001.1"/>
</dbReference>
<evidence type="ECO:0000256" key="1">
    <source>
        <dbReference type="ARBA" id="ARBA00004141"/>
    </source>
</evidence>
<name>A0ABV8M2L6_9ACTN</name>
<sequence length="297" mass="33187">MTLIEHIRELRSRLTKAVLAIVVGFFVAFYFSDQIFDFIKEPYCGLDLKGDGTCDFVVLKATDPLLMSMKIALWGGLIVAAPFWLYQLWAFIAPGLHKHERKWAYMFGAIAVPLFFAGAVLASLVVSKGLEFLLTHGAVKATSLEASSYLSFVTNLVLLFGLSFEFPVLLLLLNFTGMVSGKRMIGWWRVAIIVFFAFAAITTPDPGPFGMTLLACALMVLYFIACGIAILNDKRRARKHRREFPDLGDDQASQLEYDPEPIEGAEPVATPSVIDEPAPVEQPERIERQPNRWDDMT</sequence>
<keyword evidence="7" id="KW-0813">Transport</keyword>
<dbReference type="InterPro" id="IPR019820">
    <property type="entry name" value="Sec-indep_translocase_CS"/>
</dbReference>
<comment type="similarity">
    <text evidence="7">Belongs to the TatC family.</text>
</comment>
<evidence type="ECO:0000256" key="4">
    <source>
        <dbReference type="ARBA" id="ARBA00022989"/>
    </source>
</evidence>
<protein>
    <recommendedName>
        <fullName evidence="7">Sec-independent protein translocase protein TatC</fullName>
    </recommendedName>
</protein>
<keyword evidence="3 7" id="KW-0653">Protein transport</keyword>
<dbReference type="PROSITE" id="PS01218">
    <property type="entry name" value="TATC"/>
    <property type="match status" value="1"/>
</dbReference>
<comment type="caution">
    <text evidence="9">The sequence shown here is derived from an EMBL/GenBank/DDBJ whole genome shotgun (WGS) entry which is preliminary data.</text>
</comment>
<feature type="compositionally biased region" description="Basic and acidic residues" evidence="8">
    <location>
        <begin position="282"/>
        <end position="297"/>
    </location>
</feature>
<evidence type="ECO:0000256" key="6">
    <source>
        <dbReference type="ARBA" id="ARBA00023136"/>
    </source>
</evidence>
<accession>A0ABV8M2L6</accession>
<organism evidence="9 10">
    <name type="scientific">Hamadaea flava</name>
    <dbReference type="NCBI Taxonomy" id="1742688"/>
    <lineage>
        <taxon>Bacteria</taxon>
        <taxon>Bacillati</taxon>
        <taxon>Actinomycetota</taxon>
        <taxon>Actinomycetes</taxon>
        <taxon>Micromonosporales</taxon>
        <taxon>Micromonosporaceae</taxon>
        <taxon>Hamadaea</taxon>
    </lineage>
</organism>
<gene>
    <name evidence="7 9" type="primary">tatC</name>
    <name evidence="9" type="ORF">ACFOZ4_40650</name>
</gene>
<keyword evidence="6 7" id="KW-0472">Membrane</keyword>
<evidence type="ECO:0000256" key="8">
    <source>
        <dbReference type="SAM" id="MobiDB-lite"/>
    </source>
</evidence>
<evidence type="ECO:0000313" key="10">
    <source>
        <dbReference type="Proteomes" id="UP001595816"/>
    </source>
</evidence>
<dbReference type="InterPro" id="IPR002033">
    <property type="entry name" value="TatC"/>
</dbReference>
<feature type="transmembrane region" description="Helical" evidence="7">
    <location>
        <begin position="71"/>
        <end position="92"/>
    </location>
</feature>
<keyword evidence="2 7" id="KW-0812">Transmembrane</keyword>
<keyword evidence="5 7" id="KW-0811">Translocation</keyword>
<dbReference type="PANTHER" id="PTHR30371:SF0">
    <property type="entry name" value="SEC-INDEPENDENT PROTEIN TRANSLOCASE PROTEIN TATC, CHLOROPLASTIC-RELATED"/>
    <property type="match status" value="1"/>
</dbReference>
<dbReference type="PANTHER" id="PTHR30371">
    <property type="entry name" value="SEC-INDEPENDENT PROTEIN TRANSLOCASE PROTEIN TATC"/>
    <property type="match status" value="1"/>
</dbReference>
<reference evidence="10" key="1">
    <citation type="journal article" date="2019" name="Int. J. Syst. Evol. Microbiol.">
        <title>The Global Catalogue of Microorganisms (GCM) 10K type strain sequencing project: providing services to taxonomists for standard genome sequencing and annotation.</title>
        <authorList>
            <consortium name="The Broad Institute Genomics Platform"/>
            <consortium name="The Broad Institute Genome Sequencing Center for Infectious Disease"/>
            <person name="Wu L."/>
            <person name="Ma J."/>
        </authorList>
    </citation>
    <scope>NUCLEOTIDE SEQUENCE [LARGE SCALE GENOMIC DNA]</scope>
    <source>
        <strain evidence="10">CGMCC 4.7289</strain>
    </source>
</reference>
<dbReference type="NCBIfam" id="TIGR00945">
    <property type="entry name" value="tatC"/>
    <property type="match status" value="1"/>
</dbReference>
<feature type="transmembrane region" description="Helical" evidence="7">
    <location>
        <begin position="146"/>
        <end position="173"/>
    </location>
</feature>
<dbReference type="EMBL" id="JBHSAY010000035">
    <property type="protein sequence ID" value="MFC4136954.1"/>
    <property type="molecule type" value="Genomic_DNA"/>
</dbReference>
<feature type="transmembrane region" description="Helical" evidence="7">
    <location>
        <begin position="14"/>
        <end position="32"/>
    </location>
</feature>
<evidence type="ECO:0000256" key="5">
    <source>
        <dbReference type="ARBA" id="ARBA00023010"/>
    </source>
</evidence>
<feature type="region of interest" description="Disordered" evidence="8">
    <location>
        <begin position="248"/>
        <end position="297"/>
    </location>
</feature>
<evidence type="ECO:0000256" key="2">
    <source>
        <dbReference type="ARBA" id="ARBA00022692"/>
    </source>
</evidence>
<evidence type="ECO:0000256" key="7">
    <source>
        <dbReference type="HAMAP-Rule" id="MF_00902"/>
    </source>
</evidence>
<keyword evidence="7" id="KW-1003">Cell membrane</keyword>
<dbReference type="Proteomes" id="UP001595816">
    <property type="component" value="Unassembled WGS sequence"/>
</dbReference>
<dbReference type="Pfam" id="PF00902">
    <property type="entry name" value="TatC"/>
    <property type="match status" value="1"/>
</dbReference>
<keyword evidence="4 7" id="KW-1133">Transmembrane helix</keyword>
<proteinExistence type="inferred from homology"/>
<comment type="subunit">
    <text evidence="7">The Tat system comprises two distinct complexes: a TatABC complex, containing multiple copies of TatA, TatB and TatC subunits, and a separate TatA complex, containing only TatA subunits. Substrates initially bind to the TatABC complex, which probably triggers association of the separate TatA complex to form the active translocon.</text>
</comment>
<evidence type="ECO:0000256" key="3">
    <source>
        <dbReference type="ARBA" id="ARBA00022927"/>
    </source>
</evidence>
<feature type="transmembrane region" description="Helical" evidence="7">
    <location>
        <begin position="104"/>
        <end position="126"/>
    </location>
</feature>
<comment type="function">
    <text evidence="7">Part of the twin-arginine translocation (Tat) system that transports large folded proteins containing a characteristic twin-arginine motif in their signal peptide across membranes. Together with TatB, TatC is part of a receptor directly interacting with Tat signal peptides.</text>
</comment>
<comment type="subcellular location">
    <subcellularLocation>
        <location evidence="7">Cell membrane</location>
        <topology evidence="7">Multi-pass membrane protein</topology>
    </subcellularLocation>
    <subcellularLocation>
        <location evidence="1">Membrane</location>
        <topology evidence="1">Multi-pass membrane protein</topology>
    </subcellularLocation>
</comment>
<feature type="transmembrane region" description="Helical" evidence="7">
    <location>
        <begin position="209"/>
        <end position="232"/>
    </location>
</feature>
<feature type="transmembrane region" description="Helical" evidence="7">
    <location>
        <begin position="185"/>
        <end position="203"/>
    </location>
</feature>
<dbReference type="HAMAP" id="MF_00902">
    <property type="entry name" value="TatC"/>
    <property type="match status" value="1"/>
</dbReference>
<evidence type="ECO:0000313" key="9">
    <source>
        <dbReference type="EMBL" id="MFC4136954.1"/>
    </source>
</evidence>
<keyword evidence="10" id="KW-1185">Reference proteome</keyword>